<dbReference type="PROSITE" id="PS51257">
    <property type="entry name" value="PROKAR_LIPOPROTEIN"/>
    <property type="match status" value="1"/>
</dbReference>
<protein>
    <recommendedName>
        <fullName evidence="4">Lipoprotein</fullName>
    </recommendedName>
</protein>
<proteinExistence type="predicted"/>
<evidence type="ECO:0000256" key="1">
    <source>
        <dbReference type="SAM" id="MobiDB-lite"/>
    </source>
</evidence>
<evidence type="ECO:0000313" key="3">
    <source>
        <dbReference type="Proteomes" id="UP000003165"/>
    </source>
</evidence>
<sequence precursor="true">MRYFFLLLSLLLVGCDASQVNSMAHSPEAKQLAQLGQALLGPSGPARSSVEQAPAGVVTHLVNGKSAVGHRNFNDRGNPNKNSPLHCYKGL</sequence>
<keyword evidence="3" id="KW-1185">Reference proteome</keyword>
<name>B9Z0S2_9NEIS</name>
<organism evidence="2 3">
    <name type="scientific">Pseudogulbenkiania ferrooxidans 2002</name>
    <dbReference type="NCBI Taxonomy" id="279714"/>
    <lineage>
        <taxon>Bacteria</taxon>
        <taxon>Pseudomonadati</taxon>
        <taxon>Pseudomonadota</taxon>
        <taxon>Betaproteobacteria</taxon>
        <taxon>Neisseriales</taxon>
        <taxon>Chromobacteriaceae</taxon>
        <taxon>Pseudogulbenkiania</taxon>
    </lineage>
</organism>
<accession>B9Z0S2</accession>
<dbReference type="Proteomes" id="UP000003165">
    <property type="component" value="Unassembled WGS sequence"/>
</dbReference>
<feature type="region of interest" description="Disordered" evidence="1">
    <location>
        <begin position="68"/>
        <end position="91"/>
    </location>
</feature>
<reference evidence="2 3" key="1">
    <citation type="submission" date="2009-02" db="EMBL/GenBank/DDBJ databases">
        <title>Sequencing of the draft genome and assembly of Lutiella nitroferrum 2002.</title>
        <authorList>
            <consortium name="US DOE Joint Genome Institute (JGI-PGF)"/>
            <person name="Lucas S."/>
            <person name="Copeland A."/>
            <person name="Lapidus A."/>
            <person name="Glavina del Rio T."/>
            <person name="Tice H."/>
            <person name="Bruce D."/>
            <person name="Goodwin L."/>
            <person name="Pitluck S."/>
            <person name="Larimer F."/>
            <person name="Land M.L."/>
            <person name="Hauser L."/>
            <person name="Coates J.D."/>
        </authorList>
    </citation>
    <scope>NUCLEOTIDE SEQUENCE [LARGE SCALE GENOMIC DNA]</scope>
    <source>
        <strain evidence="2 3">2002</strain>
    </source>
</reference>
<evidence type="ECO:0008006" key="4">
    <source>
        <dbReference type="Google" id="ProtNLM"/>
    </source>
</evidence>
<dbReference type="EMBL" id="ACIS01000002">
    <property type="protein sequence ID" value="EEG09678.1"/>
    <property type="molecule type" value="Genomic_DNA"/>
</dbReference>
<gene>
    <name evidence="2" type="ORF">FuraDRAFT_0694</name>
</gene>
<dbReference type="eggNOG" id="COG2356">
    <property type="taxonomic scope" value="Bacteria"/>
</dbReference>
<comment type="caution">
    <text evidence="2">The sequence shown here is derived from an EMBL/GenBank/DDBJ whole genome shotgun (WGS) entry which is preliminary data.</text>
</comment>
<evidence type="ECO:0000313" key="2">
    <source>
        <dbReference type="EMBL" id="EEG09678.1"/>
    </source>
</evidence>
<dbReference type="AlphaFoldDB" id="B9Z0S2"/>